<feature type="domain" description="FERM" evidence="2">
    <location>
        <begin position="81"/>
        <end position="683"/>
    </location>
</feature>
<name>A0AA85JXG9_TRIRE</name>
<dbReference type="GO" id="GO:0031032">
    <property type="term" value="P:actomyosin structure organization"/>
    <property type="evidence" value="ECO:0007669"/>
    <property type="project" value="TreeGrafter"/>
</dbReference>
<proteinExistence type="predicted"/>
<organism evidence="3 4">
    <name type="scientific">Trichobilharzia regenti</name>
    <name type="common">Nasal bird schistosome</name>
    <dbReference type="NCBI Taxonomy" id="157069"/>
    <lineage>
        <taxon>Eukaryota</taxon>
        <taxon>Metazoa</taxon>
        <taxon>Spiralia</taxon>
        <taxon>Lophotrochozoa</taxon>
        <taxon>Platyhelminthes</taxon>
        <taxon>Trematoda</taxon>
        <taxon>Digenea</taxon>
        <taxon>Strigeidida</taxon>
        <taxon>Schistosomatoidea</taxon>
        <taxon>Schistosomatidae</taxon>
        <taxon>Trichobilharzia</taxon>
    </lineage>
</organism>
<dbReference type="SUPFAM" id="SSF50729">
    <property type="entry name" value="PH domain-like"/>
    <property type="match status" value="1"/>
</dbReference>
<feature type="region of interest" description="Disordered" evidence="1">
    <location>
        <begin position="1"/>
        <end position="32"/>
    </location>
</feature>
<dbReference type="PROSITE" id="PS50057">
    <property type="entry name" value="FERM_3"/>
    <property type="match status" value="1"/>
</dbReference>
<sequence length="1092" mass="123217">MENDHLSHSANSSEDVWLPRSSCPVTSSDSERNHNISEFGLRTNLDETSSHLEKANSIPRSLRSFLRKAASLKESCSVSSTKCSVFCLDGRCLRFNVHKLALGRQLLDTVCQYLEIEESQYFGLVFYLNRKADRNSVLGTCQNEESSSGNNQDGLDKSFRISSSSSSINNSYSTRFCGCPLTNSFNPCKVYSYHSTYPGFNPFFIDVPFWLDTEKRITDQCHGNKLIFYFQVKFYPQHPDRVFQCPKSRHQFCLQLRQHLCIGRLLCSFETHVILGALIAQMVLGDAIKYQRSHSAHLSCRSIHCAESTSHAYSRQQSTSLTHSLSSAERGCSLAEPEHSDSSIIWDSQKDGKSNEVKYHHHHPSSSVNKRNTFSHIGCSCSTQQIDNTSMIYLQCLPHLARGSVTSSSIIHQSTYDITSNSRPSLSSTAMFSNIEDVLLSPLANNFSPGWPYPKSNCQYCPVLLSRITRLHRKFRGMLQEDAEKSFLENVKKLAFYGVELHPVKKFHATYMSTGSFKKLTKKLVRSFSDRSKTSPTESYHNYTDEYLMNGSNQTLNSSSKGNKSLSKSSIKSSLQRLFNIKRGSALFPFAFNDFPNFDFSLGVYHAGVFLQWGHLRLSHYTWSQIVKVCYHSDEFSIVVRDNKIKSSPTRRILLTCKFACRKLAKRFYRTCVEHHIFFKMHQNRSFLSNTIKEQLLKPQSLILPIRQNLRIGDESNPSVSINGPCSIEYLSVSNLQSPKLPTTPTRSESEIAEFITSSNNEVNHDLPTQSIHHSQVDTQPQMNLYTIEKTYSTEHLVPSTSYAALSARNAACFQLDTDLGNHITSSPLKCSSRVNILNVNAEDDDHYRSPEIQFYECMHISEGLNLNPEDHVHQSTPTPANTQLSFSLEDDAVNDSLLMPPENSNFESSSNEVCETLLNCRISNLQSADTDSLNCDSCLPTGVGHCLPALQNVSACTPSSQITAENSIDPLWFNVYPSIDFKLLDRIISPTYRSIISPNGQIIRLTSGNDSNHVQPSTSSTLPCSFLHLNSNDKEATSYFPIPIVQTRAVRFVYDPSLQINEYKTFSSNSQIHLVCANDIPLVSTKFFYHH</sequence>
<dbReference type="PANTHER" id="PTHR23280">
    <property type="entry name" value="4.1 G PROTEIN"/>
    <property type="match status" value="1"/>
</dbReference>
<dbReference type="CDD" id="cd14473">
    <property type="entry name" value="FERM_B-lobe"/>
    <property type="match status" value="2"/>
</dbReference>
<dbReference type="InterPro" id="IPR000299">
    <property type="entry name" value="FERM_domain"/>
</dbReference>
<dbReference type="InterPro" id="IPR011993">
    <property type="entry name" value="PH-like_dom_sf"/>
</dbReference>
<dbReference type="Gene3D" id="1.20.80.10">
    <property type="match status" value="1"/>
</dbReference>
<keyword evidence="3" id="KW-1185">Reference proteome</keyword>
<dbReference type="Gene3D" id="3.10.20.90">
    <property type="entry name" value="Phosphatidylinositol 3-kinase Catalytic Subunit, Chain A, domain 1"/>
    <property type="match status" value="1"/>
</dbReference>
<dbReference type="Proteomes" id="UP000050795">
    <property type="component" value="Unassembled WGS sequence"/>
</dbReference>
<reference evidence="4" key="2">
    <citation type="submission" date="2023-11" db="UniProtKB">
        <authorList>
            <consortium name="WormBaseParasite"/>
        </authorList>
    </citation>
    <scope>IDENTIFICATION</scope>
</reference>
<dbReference type="Gene3D" id="2.30.29.30">
    <property type="entry name" value="Pleckstrin-homology domain (PH domain)/Phosphotyrosine-binding domain (PTB)"/>
    <property type="match status" value="1"/>
</dbReference>
<evidence type="ECO:0000256" key="1">
    <source>
        <dbReference type="SAM" id="MobiDB-lite"/>
    </source>
</evidence>
<dbReference type="PROSITE" id="PS00661">
    <property type="entry name" value="FERM_2"/>
    <property type="match status" value="1"/>
</dbReference>
<dbReference type="InterPro" id="IPR018979">
    <property type="entry name" value="FERM_N"/>
</dbReference>
<reference evidence="3" key="1">
    <citation type="submission" date="2022-06" db="EMBL/GenBank/DDBJ databases">
        <authorList>
            <person name="Berger JAMES D."/>
            <person name="Berger JAMES D."/>
        </authorList>
    </citation>
    <scope>NUCLEOTIDE SEQUENCE [LARGE SCALE GENOMIC DNA]</scope>
</reference>
<dbReference type="InterPro" id="IPR029071">
    <property type="entry name" value="Ubiquitin-like_domsf"/>
</dbReference>
<protein>
    <recommendedName>
        <fullName evidence="2">FERM domain-containing protein</fullName>
    </recommendedName>
</protein>
<dbReference type="InterPro" id="IPR019749">
    <property type="entry name" value="Band_41_domain"/>
</dbReference>
<dbReference type="SUPFAM" id="SSF47031">
    <property type="entry name" value="Second domain of FERM"/>
    <property type="match status" value="1"/>
</dbReference>
<dbReference type="InterPro" id="IPR035963">
    <property type="entry name" value="FERM_2"/>
</dbReference>
<dbReference type="GO" id="GO:0005856">
    <property type="term" value="C:cytoskeleton"/>
    <property type="evidence" value="ECO:0007669"/>
    <property type="project" value="TreeGrafter"/>
</dbReference>
<dbReference type="PANTHER" id="PTHR23280:SF21">
    <property type="entry name" value="PROTEIN 4.1 HOMOLOG"/>
    <property type="match status" value="1"/>
</dbReference>
<dbReference type="SMART" id="SM00295">
    <property type="entry name" value="B41"/>
    <property type="match status" value="1"/>
</dbReference>
<dbReference type="WBParaSite" id="TREG1_42620.1">
    <property type="protein sequence ID" value="TREG1_42620.1"/>
    <property type="gene ID" value="TREG1_42620"/>
</dbReference>
<dbReference type="SMART" id="SM01196">
    <property type="entry name" value="FERM_C"/>
    <property type="match status" value="1"/>
</dbReference>
<dbReference type="AlphaFoldDB" id="A0AA85JXG9"/>
<dbReference type="InterPro" id="IPR019747">
    <property type="entry name" value="FERM_CS"/>
</dbReference>
<dbReference type="CDD" id="cd01765">
    <property type="entry name" value="FERM_F0_F1"/>
    <property type="match status" value="1"/>
</dbReference>
<evidence type="ECO:0000259" key="2">
    <source>
        <dbReference type="PROSITE" id="PS50057"/>
    </source>
</evidence>
<dbReference type="InterPro" id="IPR014352">
    <property type="entry name" value="FERM/acyl-CoA-bd_prot_sf"/>
</dbReference>
<dbReference type="Pfam" id="PF00373">
    <property type="entry name" value="FERM_M"/>
    <property type="match status" value="1"/>
</dbReference>
<dbReference type="InterPro" id="IPR019748">
    <property type="entry name" value="FERM_central"/>
</dbReference>
<dbReference type="SUPFAM" id="SSF54236">
    <property type="entry name" value="Ubiquitin-like"/>
    <property type="match status" value="1"/>
</dbReference>
<evidence type="ECO:0000313" key="3">
    <source>
        <dbReference type="Proteomes" id="UP000050795"/>
    </source>
</evidence>
<accession>A0AA85JXG9</accession>
<dbReference type="InterPro" id="IPR018980">
    <property type="entry name" value="FERM_PH-like_C"/>
</dbReference>
<evidence type="ECO:0000313" key="4">
    <source>
        <dbReference type="WBParaSite" id="TREG1_42620.1"/>
    </source>
</evidence>
<dbReference type="Pfam" id="PF09379">
    <property type="entry name" value="FERM_N"/>
    <property type="match status" value="1"/>
</dbReference>
<dbReference type="Pfam" id="PF09380">
    <property type="entry name" value="FERM_C"/>
    <property type="match status" value="1"/>
</dbReference>